<dbReference type="AlphaFoldDB" id="A0AAX6GVJ8"/>
<comment type="caution">
    <text evidence="8">The sequence shown here is derived from an EMBL/GenBank/DDBJ whole genome shotgun (WGS) entry which is preliminary data.</text>
</comment>
<organism evidence="8 9">
    <name type="scientific">Iris pallida</name>
    <name type="common">Sweet iris</name>
    <dbReference type="NCBI Taxonomy" id="29817"/>
    <lineage>
        <taxon>Eukaryota</taxon>
        <taxon>Viridiplantae</taxon>
        <taxon>Streptophyta</taxon>
        <taxon>Embryophyta</taxon>
        <taxon>Tracheophyta</taxon>
        <taxon>Spermatophyta</taxon>
        <taxon>Magnoliopsida</taxon>
        <taxon>Liliopsida</taxon>
        <taxon>Asparagales</taxon>
        <taxon>Iridaceae</taxon>
        <taxon>Iridoideae</taxon>
        <taxon>Irideae</taxon>
        <taxon>Iris</taxon>
    </lineage>
</organism>
<dbReference type="GO" id="GO:0005783">
    <property type="term" value="C:endoplasmic reticulum"/>
    <property type="evidence" value="ECO:0007669"/>
    <property type="project" value="UniProtKB-ARBA"/>
</dbReference>
<dbReference type="InterPro" id="IPR004895">
    <property type="entry name" value="Prenylated_rab_accept_PRA1"/>
</dbReference>
<evidence type="ECO:0000256" key="1">
    <source>
        <dbReference type="ARBA" id="ARBA00002501"/>
    </source>
</evidence>
<evidence type="ECO:0000256" key="5">
    <source>
        <dbReference type="ARBA" id="ARBA00022989"/>
    </source>
</evidence>
<evidence type="ECO:0000256" key="3">
    <source>
        <dbReference type="ARBA" id="ARBA00006483"/>
    </source>
</evidence>
<gene>
    <name evidence="8" type="ORF">M6B38_346550</name>
</gene>
<evidence type="ECO:0000313" key="8">
    <source>
        <dbReference type="EMBL" id="KAJ6832357.1"/>
    </source>
</evidence>
<dbReference type="GO" id="GO:0005794">
    <property type="term" value="C:Golgi apparatus"/>
    <property type="evidence" value="ECO:0007669"/>
    <property type="project" value="TreeGrafter"/>
</dbReference>
<keyword evidence="9" id="KW-1185">Reference proteome</keyword>
<evidence type="ECO:0000256" key="2">
    <source>
        <dbReference type="ARBA" id="ARBA00004141"/>
    </source>
</evidence>
<dbReference type="Pfam" id="PF03208">
    <property type="entry name" value="PRA1"/>
    <property type="match status" value="1"/>
</dbReference>
<dbReference type="PANTHER" id="PTHR19317:SF1">
    <property type="entry name" value="PRA1 FAMILY PROTEIN H"/>
    <property type="match status" value="1"/>
</dbReference>
<dbReference type="PANTHER" id="PTHR19317">
    <property type="entry name" value="PRENYLATED RAB ACCEPTOR 1-RELATED"/>
    <property type="match status" value="1"/>
</dbReference>
<evidence type="ECO:0000313" key="9">
    <source>
        <dbReference type="Proteomes" id="UP001140949"/>
    </source>
</evidence>
<dbReference type="Proteomes" id="UP001140949">
    <property type="component" value="Unassembled WGS sequence"/>
</dbReference>
<comment type="subcellular location">
    <subcellularLocation>
        <location evidence="2 7">Membrane</location>
        <topology evidence="2 7">Multi-pass membrane protein</topology>
    </subcellularLocation>
</comment>
<keyword evidence="4 7" id="KW-0812">Transmembrane</keyword>
<reference evidence="8" key="2">
    <citation type="submission" date="2023-04" db="EMBL/GenBank/DDBJ databases">
        <authorList>
            <person name="Bruccoleri R.E."/>
            <person name="Oakeley E.J."/>
            <person name="Faust A.-M."/>
            <person name="Dessus-Babus S."/>
            <person name="Altorfer M."/>
            <person name="Burckhardt D."/>
            <person name="Oertli M."/>
            <person name="Naumann U."/>
            <person name="Petersen F."/>
            <person name="Wong J."/>
        </authorList>
    </citation>
    <scope>NUCLEOTIDE SEQUENCE</scope>
    <source>
        <strain evidence="8">GSM-AAB239-AS_SAM_17_03QT</strain>
        <tissue evidence="8">Leaf</tissue>
    </source>
</reference>
<dbReference type="GO" id="GO:0016020">
    <property type="term" value="C:membrane"/>
    <property type="evidence" value="ECO:0007669"/>
    <property type="project" value="UniProtKB-SubCell"/>
</dbReference>
<keyword evidence="6 7" id="KW-0472">Membrane</keyword>
<accession>A0AAX6GVJ8</accession>
<evidence type="ECO:0000256" key="6">
    <source>
        <dbReference type="ARBA" id="ARBA00023136"/>
    </source>
</evidence>
<comment type="caution">
    <text evidence="7">Lacks conserved residue(s) required for the propagation of feature annotation.</text>
</comment>
<comment type="similarity">
    <text evidence="3 7">Belongs to the PRA1 family.</text>
</comment>
<protein>
    <recommendedName>
        <fullName evidence="7">PRA1 family protein</fullName>
    </recommendedName>
</protein>
<proteinExistence type="inferred from homology"/>
<name>A0AAX6GVJ8_IRIPA</name>
<reference evidence="8" key="1">
    <citation type="journal article" date="2023" name="GigaByte">
        <title>Genome assembly of the bearded iris, Iris pallida Lam.</title>
        <authorList>
            <person name="Bruccoleri R.E."/>
            <person name="Oakeley E.J."/>
            <person name="Faust A.M.E."/>
            <person name="Altorfer M."/>
            <person name="Dessus-Babus S."/>
            <person name="Burckhardt D."/>
            <person name="Oertli M."/>
            <person name="Naumann U."/>
            <person name="Petersen F."/>
            <person name="Wong J."/>
        </authorList>
    </citation>
    <scope>NUCLEOTIDE SEQUENCE</scope>
    <source>
        <strain evidence="8">GSM-AAB239-AS_SAM_17_03QT</strain>
    </source>
</reference>
<keyword evidence="5 7" id="KW-1133">Transmembrane helix</keyword>
<feature type="transmembrane region" description="Helical" evidence="7">
    <location>
        <begin position="205"/>
        <end position="223"/>
    </location>
</feature>
<evidence type="ECO:0000256" key="7">
    <source>
        <dbReference type="RuleBase" id="RU363107"/>
    </source>
</evidence>
<dbReference type="GO" id="GO:0016192">
    <property type="term" value="P:vesicle-mediated transport"/>
    <property type="evidence" value="ECO:0007669"/>
    <property type="project" value="UniProtKB-ARBA"/>
</dbReference>
<dbReference type="EMBL" id="JANAVB010016194">
    <property type="protein sequence ID" value="KAJ6832357.1"/>
    <property type="molecule type" value="Genomic_DNA"/>
</dbReference>
<keyword evidence="7" id="KW-0813">Transport</keyword>
<evidence type="ECO:0000256" key="4">
    <source>
        <dbReference type="ARBA" id="ARBA00022692"/>
    </source>
</evidence>
<sequence length="251" mass="27473">MAFSANPLSLSVPEASFESWLRDTGYLEILDSHSTAAASAAATTDASPPPPLHKTAAAAATSTAASLLSSIKTLTSLLSVNPFSRLVSADLSGPTPPWTGSFLSRPSSYSFPAGPAQARMRVQENVKRYARNYAFLSLLFFACSLYRNPVSLLGCLLCLALWEMVRFACSRWDMEERYPTLRQLLVRLVQLATGVILYSCSLQVTLIYTIGVSYTVMIMHASLRKLAPIKQATGSSWHRRSQQRKTLTSAR</sequence>
<comment type="function">
    <text evidence="1 7">May be involved in both secretory and endocytic intracellular trafficking in the endosomal/prevacuolar compartments.</text>
</comment>